<dbReference type="Pfam" id="PF12796">
    <property type="entry name" value="Ank_2"/>
    <property type="match status" value="1"/>
</dbReference>
<proteinExistence type="predicted"/>
<sequence length="231" mass="24622">MFKTTKDKLFEAAVGGDRAEILRLMEKGGFDANVKSSLWRGTPILAYAILNQDHVLAQHLIDKGANVRAVVDGMPLIHMAKDAKSVHMLIEGGATVMARMEKEYPGLSKGATALHKAALNDNHEVLKALIDFGAEIDARDAYGHTPLHFAASRSILNSKALVVAGADPDAESKSGVTPSALIMRTFGFAKSADAWLRERAAALTSSALARFRAGADGVEHAAHSKPSAPRM</sequence>
<dbReference type="SUPFAM" id="SSF48403">
    <property type="entry name" value="Ankyrin repeat"/>
    <property type="match status" value="1"/>
</dbReference>
<dbReference type="InterPro" id="IPR036770">
    <property type="entry name" value="Ankyrin_rpt-contain_sf"/>
</dbReference>
<dbReference type="Gene3D" id="1.25.40.20">
    <property type="entry name" value="Ankyrin repeat-containing domain"/>
    <property type="match status" value="1"/>
</dbReference>
<accession>A0A4P7LQR4</accession>
<dbReference type="EMBL" id="CP038637">
    <property type="protein sequence ID" value="QBY55993.1"/>
    <property type="molecule type" value="Genomic_DNA"/>
</dbReference>
<dbReference type="SMART" id="SM00248">
    <property type="entry name" value="ANK"/>
    <property type="match status" value="3"/>
</dbReference>
<geneLocation type="plasmid" evidence="4">
    <name>unnamed2</name>
</geneLocation>
<protein>
    <submittedName>
        <fullName evidence="4">Ankyrin repeat domain-containing protein</fullName>
    </submittedName>
</protein>
<evidence type="ECO:0000256" key="2">
    <source>
        <dbReference type="ARBA" id="ARBA00023043"/>
    </source>
</evidence>
<dbReference type="PROSITE" id="PS50088">
    <property type="entry name" value="ANK_REPEAT"/>
    <property type="match status" value="1"/>
</dbReference>
<dbReference type="InterPro" id="IPR002110">
    <property type="entry name" value="Ankyrin_rpt"/>
</dbReference>
<dbReference type="PANTHER" id="PTHR24171">
    <property type="entry name" value="ANKYRIN REPEAT DOMAIN-CONTAINING PROTEIN 39-RELATED"/>
    <property type="match status" value="1"/>
</dbReference>
<dbReference type="RefSeq" id="WP_135707164.1">
    <property type="nucleotide sequence ID" value="NZ_CP038637.1"/>
</dbReference>
<evidence type="ECO:0000313" key="4">
    <source>
        <dbReference type="EMBL" id="QBY55993.1"/>
    </source>
</evidence>
<evidence type="ECO:0000256" key="1">
    <source>
        <dbReference type="ARBA" id="ARBA00022737"/>
    </source>
</evidence>
<feature type="repeat" description="ANK" evidence="3">
    <location>
        <begin position="109"/>
        <end position="141"/>
    </location>
</feature>
<evidence type="ECO:0000256" key="3">
    <source>
        <dbReference type="PROSITE-ProRule" id="PRU00023"/>
    </source>
</evidence>
<keyword evidence="2 3" id="KW-0040">ANK repeat</keyword>
<dbReference type="AlphaFoldDB" id="A0A4P7LQR4"/>
<dbReference type="PROSITE" id="PS50297">
    <property type="entry name" value="ANK_REP_REGION"/>
    <property type="match status" value="1"/>
</dbReference>
<dbReference type="Proteomes" id="UP000295294">
    <property type="component" value="Plasmid unnamed2"/>
</dbReference>
<keyword evidence="4" id="KW-0614">Plasmid</keyword>
<name>A0A4P7LQR4_9BURK</name>
<dbReference type="KEGG" id="cox:E0W60_33590"/>
<organism evidence="4 5">
    <name type="scientific">Cupriavidus oxalaticus</name>
    <dbReference type="NCBI Taxonomy" id="96344"/>
    <lineage>
        <taxon>Bacteria</taxon>
        <taxon>Pseudomonadati</taxon>
        <taxon>Pseudomonadota</taxon>
        <taxon>Betaproteobacteria</taxon>
        <taxon>Burkholderiales</taxon>
        <taxon>Burkholderiaceae</taxon>
        <taxon>Cupriavidus</taxon>
    </lineage>
</organism>
<keyword evidence="1" id="KW-0677">Repeat</keyword>
<gene>
    <name evidence="4" type="ORF">E0W60_33590</name>
</gene>
<reference evidence="4 5" key="1">
    <citation type="submission" date="2019-03" db="EMBL/GenBank/DDBJ databases">
        <title>Efficiently degradation of phenoxyalkanoic acid herbicides by Cupriavidus oxalaticus strain X32.</title>
        <authorList>
            <person name="Sheng X."/>
        </authorList>
    </citation>
    <scope>NUCLEOTIDE SEQUENCE [LARGE SCALE GENOMIC DNA]</scope>
    <source>
        <strain evidence="4 5">X32</strain>
        <plasmid evidence="4 5">unnamed2</plasmid>
    </source>
</reference>
<evidence type="ECO:0000313" key="5">
    <source>
        <dbReference type="Proteomes" id="UP000295294"/>
    </source>
</evidence>
<dbReference type="OrthoDB" id="8960888at2"/>